<sequence length="129" mass="15018">MERNYFEQPAYQFRTPRFRAMVVPEKGLLIQTWVCAPEDTMDQSKWFYCLEVHHPDGKVERHYYLELAQALLYRAHCAGEKVALITIDPPQDLMAMMNGQMERVIARVADDGVPLWPGYSLQEVLSIRS</sequence>
<proteinExistence type="predicted"/>
<evidence type="ECO:0000313" key="1">
    <source>
        <dbReference type="EMBL" id="XDJ14853.1"/>
    </source>
</evidence>
<name>A0AB39CDB1_9VIRU</name>
<organism evidence="1">
    <name type="scientific">Pseudomonas phage RVTF4</name>
    <dbReference type="NCBI Taxonomy" id="3236931"/>
    <lineage>
        <taxon>Viruses</taxon>
    </lineage>
</organism>
<reference evidence="1" key="1">
    <citation type="submission" date="2024-07" db="EMBL/GenBank/DDBJ databases">
        <authorList>
            <person name="Bringhurst R.M."/>
            <person name="Homer T.E."/>
        </authorList>
    </citation>
    <scope>NUCLEOTIDE SEQUENCE</scope>
</reference>
<protein>
    <submittedName>
        <fullName evidence="1">Uncharacterized protein</fullName>
    </submittedName>
</protein>
<accession>A0AB39CDB1</accession>
<dbReference type="EMBL" id="PQ015378">
    <property type="protein sequence ID" value="XDJ14853.1"/>
    <property type="molecule type" value="Genomic_DNA"/>
</dbReference>